<protein>
    <recommendedName>
        <fullName evidence="1">DUF7595 domain-containing protein</fullName>
    </recommendedName>
</protein>
<dbReference type="OrthoDB" id="672160at2759"/>
<dbReference type="AlphaFoldDB" id="A0A5J9VFU4"/>
<evidence type="ECO:0000259" key="1">
    <source>
        <dbReference type="Pfam" id="PF24523"/>
    </source>
</evidence>
<feature type="domain" description="DUF7595" evidence="1">
    <location>
        <begin position="107"/>
        <end position="416"/>
    </location>
</feature>
<dbReference type="EMBL" id="RWGY01000009">
    <property type="protein sequence ID" value="TVU34558.1"/>
    <property type="molecule type" value="Genomic_DNA"/>
</dbReference>
<dbReference type="PANTHER" id="PTHR35828:SF22">
    <property type="entry name" value="OS10G0103633 PROTEIN"/>
    <property type="match status" value="1"/>
</dbReference>
<proteinExistence type="predicted"/>
<feature type="non-terminal residue" evidence="2">
    <location>
        <position position="1"/>
    </location>
</feature>
<organism evidence="2 3">
    <name type="scientific">Eragrostis curvula</name>
    <name type="common">weeping love grass</name>
    <dbReference type="NCBI Taxonomy" id="38414"/>
    <lineage>
        <taxon>Eukaryota</taxon>
        <taxon>Viridiplantae</taxon>
        <taxon>Streptophyta</taxon>
        <taxon>Embryophyta</taxon>
        <taxon>Tracheophyta</taxon>
        <taxon>Spermatophyta</taxon>
        <taxon>Magnoliopsida</taxon>
        <taxon>Liliopsida</taxon>
        <taxon>Poales</taxon>
        <taxon>Poaceae</taxon>
        <taxon>PACMAD clade</taxon>
        <taxon>Chloridoideae</taxon>
        <taxon>Eragrostideae</taxon>
        <taxon>Eragrostidinae</taxon>
        <taxon>Eragrostis</taxon>
    </lineage>
</organism>
<evidence type="ECO:0000313" key="3">
    <source>
        <dbReference type="Proteomes" id="UP000324897"/>
    </source>
</evidence>
<comment type="caution">
    <text evidence="2">The sequence shown here is derived from an EMBL/GenBank/DDBJ whole genome shotgun (WGS) entry which is preliminary data.</text>
</comment>
<gene>
    <name evidence="2" type="ORF">EJB05_16394</name>
</gene>
<accession>A0A5J9VFU4</accession>
<dbReference type="Gramene" id="TVU34558">
    <property type="protein sequence ID" value="TVU34558"/>
    <property type="gene ID" value="EJB05_16394"/>
</dbReference>
<reference evidence="2 3" key="1">
    <citation type="journal article" date="2019" name="Sci. Rep.">
        <title>A high-quality genome of Eragrostis curvula grass provides insights into Poaceae evolution and supports new strategies to enhance forage quality.</title>
        <authorList>
            <person name="Carballo J."/>
            <person name="Santos B.A.C.M."/>
            <person name="Zappacosta D."/>
            <person name="Garbus I."/>
            <person name="Selva J.P."/>
            <person name="Gallo C.A."/>
            <person name="Diaz A."/>
            <person name="Albertini E."/>
            <person name="Caccamo M."/>
            <person name="Echenique V."/>
        </authorList>
    </citation>
    <scope>NUCLEOTIDE SEQUENCE [LARGE SCALE GENOMIC DNA]</scope>
    <source>
        <strain evidence="3">cv. Victoria</strain>
        <tissue evidence="2">Leaf</tissue>
    </source>
</reference>
<evidence type="ECO:0000313" key="2">
    <source>
        <dbReference type="EMBL" id="TVU34558.1"/>
    </source>
</evidence>
<name>A0A5J9VFU4_9POAL</name>
<dbReference type="InterPro" id="IPR036047">
    <property type="entry name" value="F-box-like_dom_sf"/>
</dbReference>
<dbReference type="PANTHER" id="PTHR35828">
    <property type="entry name" value="OS08G0203800 PROTEIN-RELATED"/>
    <property type="match status" value="1"/>
</dbReference>
<keyword evidence="3" id="KW-1185">Reference proteome</keyword>
<dbReference type="InterPro" id="IPR056016">
    <property type="entry name" value="DUF7595"/>
</dbReference>
<sequence>MKPRGKRLRAITEAPPPARTLPGDLVLEIAAWADAATLVRFAASCKPLRRDILNPDFVRRFRVTPTACLLGFLHAYDHMVLAIRPSALFSLIQPTTPAAASLSGTRIVPRLSRGALDDFLGRYVPLSSRHGLLVLRRRHIKRRGSRDICVFDPFTGDRSFFSPPDIKRDFSYTYTLLTAADGVGSSFLLVAADFMNLGRSCSIKIQTVSSANSDREWGPVAVSNHPLQKMSYLSPWGGVVVLGSLIHWLMYATDKGSLILTYNVGTTTAGSIELPADVLPEGQILLNHHLTSSSDGRLILLAADGYTVSIWHLLSTGDGWEQQASIDISPLVPDLTQRWQELHRRIKFVGGTGGRSGAVLLRPSTIDYRLLNGENRIFLLDMETKEMRRISNQDYTGSSFPYEVDLASRLSVMKIF</sequence>
<dbReference type="Proteomes" id="UP000324897">
    <property type="component" value="Unassembled WGS sequence"/>
</dbReference>
<dbReference type="SUPFAM" id="SSF81383">
    <property type="entry name" value="F-box domain"/>
    <property type="match status" value="1"/>
</dbReference>
<dbReference type="Pfam" id="PF24523">
    <property type="entry name" value="DUF7595"/>
    <property type="match status" value="1"/>
</dbReference>